<dbReference type="OrthoDB" id="9804574at2"/>
<dbReference type="CDD" id="cd11613">
    <property type="entry name" value="SAF_AH_GD"/>
    <property type="match status" value="1"/>
</dbReference>
<proteinExistence type="predicted"/>
<evidence type="ECO:0000259" key="2">
    <source>
        <dbReference type="SMART" id="SM00858"/>
    </source>
</evidence>
<dbReference type="InterPro" id="IPR044144">
    <property type="entry name" value="SAF_UxaA/GarD"/>
</dbReference>
<evidence type="ECO:0000256" key="1">
    <source>
        <dbReference type="ARBA" id="ARBA00023239"/>
    </source>
</evidence>
<name>A0A1H8U955_9FIRM</name>
<feature type="domain" description="SAF" evidence="2">
    <location>
        <begin position="14"/>
        <end position="90"/>
    </location>
</feature>
<accession>A0A1H8U955</accession>
<gene>
    <name evidence="3" type="ORF">SAMN04490178_10888</name>
</gene>
<protein>
    <submittedName>
        <fullName evidence="3">Altronate dehydratase small subunit</fullName>
    </submittedName>
</protein>
<dbReference type="GO" id="GO:0016829">
    <property type="term" value="F:lyase activity"/>
    <property type="evidence" value="ECO:0007669"/>
    <property type="project" value="UniProtKB-KW"/>
</dbReference>
<dbReference type="AlphaFoldDB" id="A0A1H8U955"/>
<reference evidence="3 4" key="1">
    <citation type="submission" date="2016-10" db="EMBL/GenBank/DDBJ databases">
        <authorList>
            <person name="de Groot N.N."/>
        </authorList>
    </citation>
    <scope>NUCLEOTIDE SEQUENCE [LARGE SCALE GENOMIC DNA]</scope>
    <source>
        <strain evidence="3 4">DSM 13305</strain>
    </source>
</reference>
<dbReference type="SMART" id="SM00858">
    <property type="entry name" value="SAF"/>
    <property type="match status" value="1"/>
</dbReference>
<evidence type="ECO:0000313" key="3">
    <source>
        <dbReference type="EMBL" id="SEO99731.1"/>
    </source>
</evidence>
<keyword evidence="4" id="KW-1185">Reference proteome</keyword>
<keyword evidence="1" id="KW-0456">Lyase</keyword>
<dbReference type="Proteomes" id="UP000198847">
    <property type="component" value="Unassembled WGS sequence"/>
</dbReference>
<dbReference type="EMBL" id="FODY01000008">
    <property type="protein sequence ID" value="SEO99731.1"/>
    <property type="molecule type" value="Genomic_DNA"/>
</dbReference>
<dbReference type="Pfam" id="PF08666">
    <property type="entry name" value="SAF"/>
    <property type="match status" value="1"/>
</dbReference>
<evidence type="ECO:0000313" key="4">
    <source>
        <dbReference type="Proteomes" id="UP000198847"/>
    </source>
</evidence>
<dbReference type="STRING" id="112903.SAMN04490178_10888"/>
<dbReference type="InterPro" id="IPR013974">
    <property type="entry name" value="SAF"/>
</dbReference>
<dbReference type="Gene3D" id="2.30.130.110">
    <property type="match status" value="1"/>
</dbReference>
<dbReference type="RefSeq" id="WP_091745790.1">
    <property type="nucleotide sequence ID" value="NZ_FODY01000008.1"/>
</dbReference>
<organism evidence="3 4">
    <name type="scientific">Propionispora vibrioides</name>
    <dbReference type="NCBI Taxonomy" id="112903"/>
    <lineage>
        <taxon>Bacteria</taxon>
        <taxon>Bacillati</taxon>
        <taxon>Bacillota</taxon>
        <taxon>Negativicutes</taxon>
        <taxon>Selenomonadales</taxon>
        <taxon>Sporomusaceae</taxon>
        <taxon>Propionispora</taxon>
    </lineage>
</organism>
<sequence length="98" mass="10891">MSKEKKAILMHRQDMVAVMLEPVTSGESVQIFYDRSLVVELLAKQDIDIYHKIAVTAIPAQGTVLKYGEVIGRAERAIESGEHVHTENLKGVTLSNEN</sequence>